<protein>
    <submittedName>
        <fullName evidence="1">Uncharacterized protein</fullName>
    </submittedName>
</protein>
<accession>A0ABD1NTL0</accession>
<sequence length="110" mass="12397">MPHAKGVEDLKQTFKRHYNPQVKKLFENAKFGKREPRKLGDLNTILLGGHVLSDSDGSFIVQPKYGLGYDPGPPGNIKVKKVSSNLIMNQIYETAKKKSKESRPSVFDRI</sequence>
<dbReference type="Proteomes" id="UP001604336">
    <property type="component" value="Unassembled WGS sequence"/>
</dbReference>
<evidence type="ECO:0000313" key="1">
    <source>
        <dbReference type="EMBL" id="KAL2454968.1"/>
    </source>
</evidence>
<organism evidence="1 2">
    <name type="scientific">Abeliophyllum distichum</name>
    <dbReference type="NCBI Taxonomy" id="126358"/>
    <lineage>
        <taxon>Eukaryota</taxon>
        <taxon>Viridiplantae</taxon>
        <taxon>Streptophyta</taxon>
        <taxon>Embryophyta</taxon>
        <taxon>Tracheophyta</taxon>
        <taxon>Spermatophyta</taxon>
        <taxon>Magnoliopsida</taxon>
        <taxon>eudicotyledons</taxon>
        <taxon>Gunneridae</taxon>
        <taxon>Pentapetalae</taxon>
        <taxon>asterids</taxon>
        <taxon>lamiids</taxon>
        <taxon>Lamiales</taxon>
        <taxon>Oleaceae</taxon>
        <taxon>Forsythieae</taxon>
        <taxon>Abeliophyllum</taxon>
    </lineage>
</organism>
<proteinExistence type="predicted"/>
<reference evidence="2" key="1">
    <citation type="submission" date="2024-07" db="EMBL/GenBank/DDBJ databases">
        <title>Two chromosome-level genome assemblies of Korean endemic species Abeliophyllum distichum and Forsythia ovata (Oleaceae).</title>
        <authorList>
            <person name="Jang H."/>
        </authorList>
    </citation>
    <scope>NUCLEOTIDE SEQUENCE [LARGE SCALE GENOMIC DNA]</scope>
</reference>
<keyword evidence="2" id="KW-1185">Reference proteome</keyword>
<comment type="caution">
    <text evidence="1">The sequence shown here is derived from an EMBL/GenBank/DDBJ whole genome shotgun (WGS) entry which is preliminary data.</text>
</comment>
<dbReference type="AlphaFoldDB" id="A0ABD1NTL0"/>
<name>A0ABD1NTL0_9LAMI</name>
<gene>
    <name evidence="1" type="ORF">Adt_47533</name>
</gene>
<dbReference type="EMBL" id="JBFOLK010000236">
    <property type="protein sequence ID" value="KAL2454968.1"/>
    <property type="molecule type" value="Genomic_DNA"/>
</dbReference>
<evidence type="ECO:0000313" key="2">
    <source>
        <dbReference type="Proteomes" id="UP001604336"/>
    </source>
</evidence>